<protein>
    <submittedName>
        <fullName evidence="1">Uncharacterized protein</fullName>
    </submittedName>
</protein>
<accession>A0A0P1AHJ0</accession>
<dbReference type="EMBL" id="CCYD01000482">
    <property type="protein sequence ID" value="CEG40402.1"/>
    <property type="molecule type" value="Genomic_DNA"/>
</dbReference>
<organism evidence="1 2">
    <name type="scientific">Plasmopara halstedii</name>
    <name type="common">Downy mildew of sunflower</name>
    <dbReference type="NCBI Taxonomy" id="4781"/>
    <lineage>
        <taxon>Eukaryota</taxon>
        <taxon>Sar</taxon>
        <taxon>Stramenopiles</taxon>
        <taxon>Oomycota</taxon>
        <taxon>Peronosporomycetes</taxon>
        <taxon>Peronosporales</taxon>
        <taxon>Peronosporaceae</taxon>
        <taxon>Plasmopara</taxon>
    </lineage>
</organism>
<dbReference type="Proteomes" id="UP000054928">
    <property type="component" value="Unassembled WGS sequence"/>
</dbReference>
<evidence type="ECO:0000313" key="2">
    <source>
        <dbReference type="Proteomes" id="UP000054928"/>
    </source>
</evidence>
<dbReference type="RefSeq" id="XP_036263141.1">
    <property type="nucleotide sequence ID" value="XM_036407439.1"/>
</dbReference>
<keyword evidence="2" id="KW-1185">Reference proteome</keyword>
<sequence>MQAGYISIIRSFEFTVYMRLSRRSSQRPATFLECGDKITNINDVLWCYYELRAVHFQSLRDHSPHSSQPT</sequence>
<dbReference type="GeneID" id="59053107"/>
<reference evidence="2" key="1">
    <citation type="submission" date="2014-09" db="EMBL/GenBank/DDBJ databases">
        <authorList>
            <person name="Sharma Rahul"/>
            <person name="Thines Marco"/>
        </authorList>
    </citation>
    <scope>NUCLEOTIDE SEQUENCE [LARGE SCALE GENOMIC DNA]</scope>
</reference>
<evidence type="ECO:0000313" key="1">
    <source>
        <dbReference type="EMBL" id="CEG40402.1"/>
    </source>
</evidence>
<dbReference type="AlphaFoldDB" id="A0A0P1AHJ0"/>
<proteinExistence type="predicted"/>
<name>A0A0P1AHJ0_PLAHL</name>